<dbReference type="GO" id="GO:0043565">
    <property type="term" value="F:sequence-specific DNA binding"/>
    <property type="evidence" value="ECO:0007669"/>
    <property type="project" value="InterPro"/>
</dbReference>
<keyword evidence="2" id="KW-0238">DNA-binding</keyword>
<dbReference type="PANTHER" id="PTHR43280:SF32">
    <property type="entry name" value="TRANSCRIPTIONAL REGULATORY PROTEIN"/>
    <property type="match status" value="1"/>
</dbReference>
<evidence type="ECO:0000313" key="6">
    <source>
        <dbReference type="Proteomes" id="UP000002215"/>
    </source>
</evidence>
<sequence>MKKENIPFHIATIIQQAELTGISAPLHPLISIFRLEHVPVKEIGETMRFTTGFYSIALKHGCPCKLKYGQTSYDFNQGVLSFFAPNQVHTLEAGDAIAPAGWCMNIHPDFIRNTSLDAKMKQYHFFQYAINEALILSEQEEAMIKAILQGIAQEYQQPIDRFSQDIIINQLELLLNYSNRFYNRQFITRKPAYNDILEKVERVLNTYFEHDKTATEGLPTVSYLAGQLHMSSKYLSDTLRQLTGQSAQQHIHDCLIEKAKEVLAGTRLSIGEIAYQLGFAYPQAFNKLFRNKTAMSPMEYRQLFN</sequence>
<dbReference type="KEGG" id="cpi:Cpin_4108"/>
<dbReference type="SMART" id="SM00342">
    <property type="entry name" value="HTH_ARAC"/>
    <property type="match status" value="1"/>
</dbReference>
<protein>
    <submittedName>
        <fullName evidence="5">Transcriptional regulator, AraC family</fullName>
    </submittedName>
</protein>
<dbReference type="InterPro" id="IPR018060">
    <property type="entry name" value="HTH_AraC"/>
</dbReference>
<dbReference type="Proteomes" id="UP000002215">
    <property type="component" value="Chromosome"/>
</dbReference>
<name>A0A979G6H7_CHIPD</name>
<dbReference type="GO" id="GO:0003700">
    <property type="term" value="F:DNA-binding transcription factor activity"/>
    <property type="evidence" value="ECO:0007669"/>
    <property type="project" value="InterPro"/>
</dbReference>
<evidence type="ECO:0000256" key="3">
    <source>
        <dbReference type="ARBA" id="ARBA00023163"/>
    </source>
</evidence>
<proteinExistence type="predicted"/>
<dbReference type="InterPro" id="IPR009057">
    <property type="entry name" value="Homeodomain-like_sf"/>
</dbReference>
<dbReference type="PROSITE" id="PS01124">
    <property type="entry name" value="HTH_ARAC_FAMILY_2"/>
    <property type="match status" value="1"/>
</dbReference>
<gene>
    <name evidence="5" type="ordered locus">Cpin_4108</name>
</gene>
<dbReference type="SUPFAM" id="SSF46689">
    <property type="entry name" value="Homeodomain-like"/>
    <property type="match status" value="1"/>
</dbReference>
<organism evidence="5 6">
    <name type="scientific">Chitinophaga pinensis (strain ATCC 43595 / DSM 2588 / LMG 13176 / NBRC 15968 / NCIMB 11800 / UQM 2034)</name>
    <dbReference type="NCBI Taxonomy" id="485918"/>
    <lineage>
        <taxon>Bacteria</taxon>
        <taxon>Pseudomonadati</taxon>
        <taxon>Bacteroidota</taxon>
        <taxon>Chitinophagia</taxon>
        <taxon>Chitinophagales</taxon>
        <taxon>Chitinophagaceae</taxon>
        <taxon>Chitinophaga</taxon>
    </lineage>
</organism>
<evidence type="ECO:0000313" key="5">
    <source>
        <dbReference type="EMBL" id="ACU61568.1"/>
    </source>
</evidence>
<evidence type="ECO:0000256" key="1">
    <source>
        <dbReference type="ARBA" id="ARBA00023015"/>
    </source>
</evidence>
<dbReference type="EMBL" id="CP001699">
    <property type="protein sequence ID" value="ACU61568.1"/>
    <property type="molecule type" value="Genomic_DNA"/>
</dbReference>
<keyword evidence="3" id="KW-0804">Transcription</keyword>
<dbReference type="AlphaFoldDB" id="A0A979G6H7"/>
<feature type="domain" description="HTH araC/xylS-type" evidence="4">
    <location>
        <begin position="198"/>
        <end position="303"/>
    </location>
</feature>
<dbReference type="Pfam" id="PF12833">
    <property type="entry name" value="HTH_18"/>
    <property type="match status" value="1"/>
</dbReference>
<reference evidence="5 6" key="2">
    <citation type="journal article" date="2010" name="Stand. Genomic Sci.">
        <title>Complete genome sequence of Chitinophaga pinensis type strain (UQM 2034).</title>
        <authorList>
            <person name="Glavina Del Rio T."/>
            <person name="Abt B."/>
            <person name="Spring S."/>
            <person name="Lapidus A."/>
            <person name="Nolan M."/>
            <person name="Tice H."/>
            <person name="Copeland A."/>
            <person name="Cheng J.F."/>
            <person name="Chen F."/>
            <person name="Bruce D."/>
            <person name="Goodwin L."/>
            <person name="Pitluck S."/>
            <person name="Ivanova N."/>
            <person name="Mavromatis K."/>
            <person name="Mikhailova N."/>
            <person name="Pati A."/>
            <person name="Chen A."/>
            <person name="Palaniappan K."/>
            <person name="Land M."/>
            <person name="Hauser L."/>
            <person name="Chang Y.J."/>
            <person name="Jeffries C.D."/>
            <person name="Chain P."/>
            <person name="Saunders E."/>
            <person name="Detter J.C."/>
            <person name="Brettin T."/>
            <person name="Rohde M."/>
            <person name="Goker M."/>
            <person name="Bristow J."/>
            <person name="Eisen J.A."/>
            <person name="Markowitz V."/>
            <person name="Hugenholtz P."/>
            <person name="Kyrpides N.C."/>
            <person name="Klenk H.P."/>
            <person name="Lucas S."/>
        </authorList>
    </citation>
    <scope>NUCLEOTIDE SEQUENCE [LARGE SCALE GENOMIC DNA]</scope>
    <source>
        <strain evidence="6">ATCC 43595 / DSM 2588 / LMG 13176 / NBRC 15968 / NCIMB 11800 / UQM 2034</strain>
    </source>
</reference>
<reference evidence="6" key="1">
    <citation type="submission" date="2009-08" db="EMBL/GenBank/DDBJ databases">
        <title>The complete genome of Chitinophaga pinensis DSM 2588.</title>
        <authorList>
            <consortium name="US DOE Joint Genome Institute (JGI-PGF)"/>
            <person name="Lucas S."/>
            <person name="Copeland A."/>
            <person name="Lapidus A."/>
            <person name="Glavina del Rio T."/>
            <person name="Dalin E."/>
            <person name="Tice H."/>
            <person name="Bruce D."/>
            <person name="Goodwin L."/>
            <person name="Pitluck S."/>
            <person name="Kyrpides N."/>
            <person name="Mavromatis K."/>
            <person name="Ivanova N."/>
            <person name="Mikhailova N."/>
            <person name="Sims D."/>
            <person name="Meinche L."/>
            <person name="Brettin T."/>
            <person name="Detter J.C."/>
            <person name="Han C."/>
            <person name="Larimer F."/>
            <person name="Land M."/>
            <person name="Hauser L."/>
            <person name="Markowitz V."/>
            <person name="Cheng J.-F."/>
            <person name="Hugenholtz P."/>
            <person name="Woyke T."/>
            <person name="Wu D."/>
            <person name="Spring S."/>
            <person name="Klenk H.-P."/>
            <person name="Eisen J.A."/>
        </authorList>
    </citation>
    <scope>NUCLEOTIDE SEQUENCE [LARGE SCALE GENOMIC DNA]</scope>
    <source>
        <strain evidence="6">ATCC 43595 / DSM 2588 / LMG 13176 / NBRC 15968 / NCIMB 11800 / UQM 2034</strain>
    </source>
</reference>
<evidence type="ECO:0000256" key="2">
    <source>
        <dbReference type="ARBA" id="ARBA00023125"/>
    </source>
</evidence>
<keyword evidence="1" id="KW-0805">Transcription regulation</keyword>
<dbReference type="RefSeq" id="WP_012791740.1">
    <property type="nucleotide sequence ID" value="NC_013132.1"/>
</dbReference>
<accession>A0A979G6H7</accession>
<dbReference type="Gene3D" id="1.10.10.60">
    <property type="entry name" value="Homeodomain-like"/>
    <property type="match status" value="1"/>
</dbReference>
<dbReference type="OrthoDB" id="643086at2"/>
<dbReference type="PANTHER" id="PTHR43280">
    <property type="entry name" value="ARAC-FAMILY TRANSCRIPTIONAL REGULATOR"/>
    <property type="match status" value="1"/>
</dbReference>
<evidence type="ECO:0000259" key="4">
    <source>
        <dbReference type="PROSITE" id="PS01124"/>
    </source>
</evidence>